<proteinExistence type="predicted"/>
<dbReference type="PROSITE" id="PS51450">
    <property type="entry name" value="LRR"/>
    <property type="match status" value="1"/>
</dbReference>
<dbReference type="InterPro" id="IPR001611">
    <property type="entry name" value="Leu-rich_rpt"/>
</dbReference>
<dbReference type="Gene3D" id="3.80.10.10">
    <property type="entry name" value="Ribonuclease Inhibitor"/>
    <property type="match status" value="2"/>
</dbReference>
<feature type="compositionally biased region" description="Basic and acidic residues" evidence="1">
    <location>
        <begin position="534"/>
        <end position="546"/>
    </location>
</feature>
<dbReference type="PANTHER" id="PTHR24114">
    <property type="entry name" value="LEUCINE RICH REPEAT FAMILY PROTEIN"/>
    <property type="match status" value="1"/>
</dbReference>
<dbReference type="Proteomes" id="UP001153954">
    <property type="component" value="Unassembled WGS sequence"/>
</dbReference>
<feature type="region of interest" description="Disordered" evidence="1">
    <location>
        <begin position="521"/>
        <end position="546"/>
    </location>
</feature>
<dbReference type="InterPro" id="IPR052394">
    <property type="entry name" value="LRR-containing"/>
</dbReference>
<evidence type="ECO:0000313" key="2">
    <source>
        <dbReference type="EMBL" id="CAH2086045.1"/>
    </source>
</evidence>
<organism evidence="2 3">
    <name type="scientific">Euphydryas editha</name>
    <name type="common">Edith's checkerspot</name>
    <dbReference type="NCBI Taxonomy" id="104508"/>
    <lineage>
        <taxon>Eukaryota</taxon>
        <taxon>Metazoa</taxon>
        <taxon>Ecdysozoa</taxon>
        <taxon>Arthropoda</taxon>
        <taxon>Hexapoda</taxon>
        <taxon>Insecta</taxon>
        <taxon>Pterygota</taxon>
        <taxon>Neoptera</taxon>
        <taxon>Endopterygota</taxon>
        <taxon>Lepidoptera</taxon>
        <taxon>Glossata</taxon>
        <taxon>Ditrysia</taxon>
        <taxon>Papilionoidea</taxon>
        <taxon>Nymphalidae</taxon>
        <taxon>Nymphalinae</taxon>
        <taxon>Euphydryas</taxon>
    </lineage>
</organism>
<gene>
    <name evidence="2" type="ORF">EEDITHA_LOCUS2467</name>
</gene>
<accession>A0AAU9TN21</accession>
<evidence type="ECO:0000313" key="3">
    <source>
        <dbReference type="Proteomes" id="UP001153954"/>
    </source>
</evidence>
<reference evidence="2" key="1">
    <citation type="submission" date="2022-03" db="EMBL/GenBank/DDBJ databases">
        <authorList>
            <person name="Tunstrom K."/>
        </authorList>
    </citation>
    <scope>NUCLEOTIDE SEQUENCE</scope>
</reference>
<dbReference type="Pfam" id="PF13516">
    <property type="entry name" value="LRR_6"/>
    <property type="match status" value="5"/>
</dbReference>
<sequence>MSSIELSQNNNVATKLKFIYTKSSDTSTESSLEECIFESSKIYRQHQDVRKISQTNYGDLCTQYVPLSASSVFRHPYYNYPGVVDPGIKEALLHPEPQVIYPDDGQELYLALCKETGLSPIRSFYKELLKEKVNLKYYGVSQTGFRAIAISLKDNKYVKVIDLTDNWMNEDACFHLGEMLIENISLRELNLCGCRIGPEGAKRMFANLHINNTLQKVDLTKNYLGDAGVDYLTKAIFRGSNLRNITLCYNNLTAKALVILTEAFETHNKLTHLDLSWNTIVSPNAVFNLCTRLSENTVFEELNLSWTSLSGLRVGKAIKTLLTSQSLKYLNLSNNKLSDVAIKQIANGLENNRSLSTLDISYNPLTPKDALLLLLCLRNRKVKLQKLLLENIFVTAEFLELRREILSLKYRKYAVITWGGLIPKFTPVGADMRDIVLNRANAICSKSKKSVDIALIILELYKENKEPMDVKVFAKALRTNSVFLDEGLLEELSNSFAGPALGTGKTVNMVKLVDYLKRKWPDRQLPPTPPPVESEGKNKTKTDKKK</sequence>
<dbReference type="SMART" id="SM00368">
    <property type="entry name" value="LRR_RI"/>
    <property type="match status" value="6"/>
</dbReference>
<keyword evidence="3" id="KW-1185">Reference proteome</keyword>
<dbReference type="InterPro" id="IPR032675">
    <property type="entry name" value="LRR_dom_sf"/>
</dbReference>
<comment type="caution">
    <text evidence="2">The sequence shown here is derived from an EMBL/GenBank/DDBJ whole genome shotgun (WGS) entry which is preliminary data.</text>
</comment>
<protein>
    <submittedName>
        <fullName evidence="2">Uncharacterized protein</fullName>
    </submittedName>
</protein>
<dbReference type="PANTHER" id="PTHR24114:SF2">
    <property type="entry name" value="F-BOX DOMAIN-CONTAINING PROTEIN-RELATED"/>
    <property type="match status" value="1"/>
</dbReference>
<dbReference type="AlphaFoldDB" id="A0AAU9TN21"/>
<dbReference type="SUPFAM" id="SSF52047">
    <property type="entry name" value="RNI-like"/>
    <property type="match status" value="1"/>
</dbReference>
<dbReference type="EMBL" id="CAKOGL010000005">
    <property type="protein sequence ID" value="CAH2086045.1"/>
    <property type="molecule type" value="Genomic_DNA"/>
</dbReference>
<name>A0AAU9TN21_EUPED</name>
<evidence type="ECO:0000256" key="1">
    <source>
        <dbReference type="SAM" id="MobiDB-lite"/>
    </source>
</evidence>